<keyword evidence="5" id="KW-1185">Reference proteome</keyword>
<dbReference type="EMBL" id="CAXLJM020000041">
    <property type="protein sequence ID" value="CAL8109561.1"/>
    <property type="molecule type" value="Genomic_DNA"/>
</dbReference>
<dbReference type="InterPro" id="IPR016158">
    <property type="entry name" value="Cullin_homology"/>
</dbReference>
<evidence type="ECO:0000313" key="4">
    <source>
        <dbReference type="EMBL" id="CAL8109561.1"/>
    </source>
</evidence>
<dbReference type="InterPro" id="IPR045093">
    <property type="entry name" value="Cullin"/>
</dbReference>
<dbReference type="InterPro" id="IPR036388">
    <property type="entry name" value="WH-like_DNA-bd_sf"/>
</dbReference>
<comment type="caution">
    <text evidence="4">The sequence shown here is derived from an EMBL/GenBank/DDBJ whole genome shotgun (WGS) entry which is preliminary data.</text>
</comment>
<dbReference type="Pfam" id="PF00888">
    <property type="entry name" value="Cullin"/>
    <property type="match status" value="1"/>
</dbReference>
<dbReference type="Proteomes" id="UP001642540">
    <property type="component" value="Unassembled WGS sequence"/>
</dbReference>
<gene>
    <name evidence="4" type="ORF">ODALV1_LOCUS13482</name>
</gene>
<dbReference type="PANTHER" id="PTHR11932">
    <property type="entry name" value="CULLIN"/>
    <property type="match status" value="1"/>
</dbReference>
<accession>A0ABP1QSJ0</accession>
<evidence type="ECO:0000256" key="1">
    <source>
        <dbReference type="PROSITE-ProRule" id="PRU00330"/>
    </source>
</evidence>
<dbReference type="Gene3D" id="1.20.1310.10">
    <property type="entry name" value="Cullin Repeats"/>
    <property type="match status" value="1"/>
</dbReference>
<dbReference type="InterPro" id="IPR001373">
    <property type="entry name" value="Cullin_N"/>
</dbReference>
<evidence type="ECO:0000313" key="5">
    <source>
        <dbReference type="Proteomes" id="UP001642540"/>
    </source>
</evidence>
<dbReference type="Pfam" id="PF26557">
    <property type="entry name" value="Cullin_AB"/>
    <property type="match status" value="1"/>
</dbReference>
<dbReference type="InterPro" id="IPR059120">
    <property type="entry name" value="Cullin-like_AB"/>
</dbReference>
<comment type="similarity">
    <text evidence="1 2">Belongs to the cullin family.</text>
</comment>
<dbReference type="SUPFAM" id="SSF75632">
    <property type="entry name" value="Cullin homology domain"/>
    <property type="match status" value="1"/>
</dbReference>
<dbReference type="SMART" id="SM00182">
    <property type="entry name" value="CULLIN"/>
    <property type="match status" value="1"/>
</dbReference>
<reference evidence="4 5" key="1">
    <citation type="submission" date="2024-08" db="EMBL/GenBank/DDBJ databases">
        <authorList>
            <person name="Cucini C."/>
            <person name="Frati F."/>
        </authorList>
    </citation>
    <scope>NUCLEOTIDE SEQUENCE [LARGE SCALE GENOMIC DNA]</scope>
</reference>
<protein>
    <recommendedName>
        <fullName evidence="3">Cullin family profile domain-containing protein</fullName>
    </recommendedName>
</protein>
<dbReference type="Pfam" id="PF10557">
    <property type="entry name" value="Cullin_Nedd8"/>
    <property type="match status" value="1"/>
</dbReference>
<dbReference type="InterPro" id="IPR036317">
    <property type="entry name" value="Cullin_homology_sf"/>
</dbReference>
<dbReference type="SUPFAM" id="SSF46785">
    <property type="entry name" value="Winged helix' DNA-binding domain"/>
    <property type="match status" value="1"/>
</dbReference>
<organism evidence="4 5">
    <name type="scientific">Orchesella dallaii</name>
    <dbReference type="NCBI Taxonomy" id="48710"/>
    <lineage>
        <taxon>Eukaryota</taxon>
        <taxon>Metazoa</taxon>
        <taxon>Ecdysozoa</taxon>
        <taxon>Arthropoda</taxon>
        <taxon>Hexapoda</taxon>
        <taxon>Collembola</taxon>
        <taxon>Entomobryomorpha</taxon>
        <taxon>Entomobryoidea</taxon>
        <taxon>Orchesellidae</taxon>
        <taxon>Orchesellinae</taxon>
        <taxon>Orchesella</taxon>
    </lineage>
</organism>
<sequence>MRRFGTEISFIIYDILWLGCRDLKGVHKSPEMLARYCDLLLKKTGRNYEDQELDELLNQAMIIFKFIEDKDVFQKYYSRMLANRLVGSMSASDDAESSMITKLKVACGYEYTTKLQRMYQDIGLSKDMNEDFKLWLGRQQIAEPMKVDFSIMVLSFGSWPFSQDSNDTFLLPQVLEPCVNIFTQYYQEMHTGRKLSWLYSKSKGEVLANCFGSKYTFVMSTYSIGLLTQYNVKDSYKLYELVEATQLREDVVTQIVQLFMKANILKSFDDEDKLSLQSEIYLFKGYKNKRYKVNLMQPLKTEVKLEDEKTQASVEDGRLMECQAAIVRIMKARKIMEHQNLLSEVIMQLNHRFKPTIQLIKKCIDILIEREYLGRREGEHNTYEYRT</sequence>
<dbReference type="PROSITE" id="PS50069">
    <property type="entry name" value="CULLIN_2"/>
    <property type="match status" value="1"/>
</dbReference>
<dbReference type="Gene3D" id="4.10.1030.10">
    <property type="entry name" value="Ring Box Chain A, domain 5"/>
    <property type="match status" value="1"/>
</dbReference>
<evidence type="ECO:0000259" key="3">
    <source>
        <dbReference type="PROSITE" id="PS50069"/>
    </source>
</evidence>
<dbReference type="Gene3D" id="1.10.10.10">
    <property type="entry name" value="Winged helix-like DNA-binding domain superfamily/Winged helix DNA-binding domain"/>
    <property type="match status" value="2"/>
</dbReference>
<proteinExistence type="inferred from homology"/>
<dbReference type="InterPro" id="IPR019559">
    <property type="entry name" value="Cullin_neddylation_domain"/>
</dbReference>
<dbReference type="InterPro" id="IPR036390">
    <property type="entry name" value="WH_DNA-bd_sf"/>
</dbReference>
<evidence type="ECO:0000256" key="2">
    <source>
        <dbReference type="RuleBase" id="RU003829"/>
    </source>
</evidence>
<name>A0ABP1QSJ0_9HEXA</name>
<dbReference type="SMART" id="SM00884">
    <property type="entry name" value="Cullin_Nedd8"/>
    <property type="match status" value="1"/>
</dbReference>
<feature type="domain" description="Cullin family profile" evidence="3">
    <location>
        <begin position="28"/>
        <end position="260"/>
    </location>
</feature>